<evidence type="ECO:0000256" key="9">
    <source>
        <dbReference type="ARBA" id="ARBA00023251"/>
    </source>
</evidence>
<comment type="similarity">
    <text evidence="2">Belongs to the multi antimicrobial extrusion (MATE) (TC 2.A.66.1) family. MepA subfamily.</text>
</comment>
<evidence type="ECO:0000256" key="10">
    <source>
        <dbReference type="SAM" id="Phobius"/>
    </source>
</evidence>
<dbReference type="PANTHER" id="PTHR43823">
    <property type="entry name" value="SPORULATION PROTEIN YKVU"/>
    <property type="match status" value="1"/>
</dbReference>
<keyword evidence="5" id="KW-1003">Cell membrane</keyword>
<protein>
    <recommendedName>
        <fullName evidence="3">Multidrug export protein MepA</fullName>
    </recommendedName>
</protein>
<dbReference type="InterPro" id="IPR045070">
    <property type="entry name" value="MATE_MepA-like"/>
</dbReference>
<evidence type="ECO:0000256" key="2">
    <source>
        <dbReference type="ARBA" id="ARBA00008417"/>
    </source>
</evidence>
<evidence type="ECO:0000313" key="11">
    <source>
        <dbReference type="EMBL" id="MEQ3362996.1"/>
    </source>
</evidence>
<evidence type="ECO:0000256" key="6">
    <source>
        <dbReference type="ARBA" id="ARBA00022692"/>
    </source>
</evidence>
<feature type="transmembrane region" description="Helical" evidence="10">
    <location>
        <begin position="207"/>
        <end position="226"/>
    </location>
</feature>
<gene>
    <name evidence="11" type="ORF">AAA083_08405</name>
</gene>
<feature type="transmembrane region" description="Helical" evidence="10">
    <location>
        <begin position="59"/>
        <end position="88"/>
    </location>
</feature>
<dbReference type="CDD" id="cd13143">
    <property type="entry name" value="MATE_MepA_like"/>
    <property type="match status" value="1"/>
</dbReference>
<dbReference type="NCBIfam" id="TIGR00797">
    <property type="entry name" value="matE"/>
    <property type="match status" value="1"/>
</dbReference>
<dbReference type="Proteomes" id="UP001487305">
    <property type="component" value="Unassembled WGS sequence"/>
</dbReference>
<feature type="transmembrane region" description="Helical" evidence="10">
    <location>
        <begin position="415"/>
        <end position="434"/>
    </location>
</feature>
<feature type="transmembrane region" description="Helical" evidence="10">
    <location>
        <begin position="146"/>
        <end position="164"/>
    </location>
</feature>
<feature type="transmembrane region" description="Helical" evidence="10">
    <location>
        <begin position="26"/>
        <end position="47"/>
    </location>
</feature>
<evidence type="ECO:0000256" key="8">
    <source>
        <dbReference type="ARBA" id="ARBA00023136"/>
    </source>
</evidence>
<evidence type="ECO:0000256" key="4">
    <source>
        <dbReference type="ARBA" id="ARBA00022448"/>
    </source>
</evidence>
<dbReference type="RefSeq" id="WP_102375782.1">
    <property type="nucleotide sequence ID" value="NZ_JBBNOP010000006.1"/>
</dbReference>
<dbReference type="PIRSF" id="PIRSF006603">
    <property type="entry name" value="DinF"/>
    <property type="match status" value="1"/>
</dbReference>
<feature type="transmembrane region" description="Helical" evidence="10">
    <location>
        <begin position="109"/>
        <end position="134"/>
    </location>
</feature>
<name>A0ABV1JD35_9ACTN</name>
<feature type="transmembrane region" description="Helical" evidence="10">
    <location>
        <begin position="246"/>
        <end position="269"/>
    </location>
</feature>
<accession>A0ABV1JD35</accession>
<dbReference type="InterPro" id="IPR002528">
    <property type="entry name" value="MATE_fam"/>
</dbReference>
<feature type="transmembrane region" description="Helical" evidence="10">
    <location>
        <begin position="372"/>
        <end position="394"/>
    </location>
</feature>
<comment type="subcellular location">
    <subcellularLocation>
        <location evidence="1">Cell membrane</location>
        <topology evidence="1">Multi-pass membrane protein</topology>
    </subcellularLocation>
</comment>
<keyword evidence="9" id="KW-0046">Antibiotic resistance</keyword>
<dbReference type="InterPro" id="IPR051327">
    <property type="entry name" value="MATE_MepA_subfamily"/>
</dbReference>
<feature type="transmembrane region" description="Helical" evidence="10">
    <location>
        <begin position="176"/>
        <end position="201"/>
    </location>
</feature>
<evidence type="ECO:0000256" key="1">
    <source>
        <dbReference type="ARBA" id="ARBA00004651"/>
    </source>
</evidence>
<evidence type="ECO:0000256" key="5">
    <source>
        <dbReference type="ARBA" id="ARBA00022475"/>
    </source>
</evidence>
<evidence type="ECO:0000256" key="7">
    <source>
        <dbReference type="ARBA" id="ARBA00022989"/>
    </source>
</evidence>
<dbReference type="PANTHER" id="PTHR43823:SF3">
    <property type="entry name" value="MULTIDRUG EXPORT PROTEIN MEPA"/>
    <property type="match status" value="1"/>
</dbReference>
<sequence length="480" mass="51383">MSDATSMKENEKQSPDRLGTMKIGKLLLEFSIPAIISMIFNSLYNVVDTAFLGHAVGDVGIAVTTLALPVMTILMGFSMLAGQGGNALTAIQLGEGRRDLAEKTLGNSAMLLIVIAVVVALSAVFAIDPILALVGTDAELYAPTKAFVQIICFGFIFQSLGMGLNNFLRTAGKPNLALYTMVFGTTMCIVLNFFFVMLFGWGVEGSAVATILGQACGMVPVLWYFILNKNAAFRLRRSCMVPDIRLCGKILSLGLASFVMQVAATAVTVVLNQLLAKYGAMDPLGTKGALAAIGTANKAIMFAIMPVIGLIMGSQPIIGYNYGAKQWQRVLDTVKWASVWATGLMIFFWVLVHVIPGPIIGIFGVSGDLEEFAITVLKLDTLVLPIVGFQIVGSSYFQSSGQPFKSAILEMTRQVIYLIPLYLIFPMVLPALGISPLVAIVLAVPTADLLSCVTTAFFVAVEVKKLRRLRDAKAVEPAVA</sequence>
<reference evidence="11 12" key="1">
    <citation type="submission" date="2024-04" db="EMBL/GenBank/DDBJ databases">
        <title>Human intestinal bacterial collection.</title>
        <authorList>
            <person name="Pauvert C."/>
            <person name="Hitch T.C.A."/>
            <person name="Clavel T."/>
        </authorList>
    </citation>
    <scope>NUCLEOTIDE SEQUENCE [LARGE SCALE GENOMIC DNA]</scope>
    <source>
        <strain evidence="11 12">CLA-KB-H42</strain>
    </source>
</reference>
<keyword evidence="6 10" id="KW-0812">Transmembrane</keyword>
<comment type="caution">
    <text evidence="11">The sequence shown here is derived from an EMBL/GenBank/DDBJ whole genome shotgun (WGS) entry which is preliminary data.</text>
</comment>
<proteinExistence type="inferred from homology"/>
<dbReference type="EMBL" id="JBBNOP010000006">
    <property type="protein sequence ID" value="MEQ3362996.1"/>
    <property type="molecule type" value="Genomic_DNA"/>
</dbReference>
<organism evidence="11 12">
    <name type="scientific">Raoultibacter massiliensis</name>
    <dbReference type="NCBI Taxonomy" id="1852371"/>
    <lineage>
        <taxon>Bacteria</taxon>
        <taxon>Bacillati</taxon>
        <taxon>Actinomycetota</taxon>
        <taxon>Coriobacteriia</taxon>
        <taxon>Eggerthellales</taxon>
        <taxon>Eggerthellaceae</taxon>
        <taxon>Raoultibacter</taxon>
    </lineage>
</organism>
<evidence type="ECO:0000256" key="3">
    <source>
        <dbReference type="ARBA" id="ARBA00022106"/>
    </source>
</evidence>
<evidence type="ECO:0000313" key="12">
    <source>
        <dbReference type="Proteomes" id="UP001487305"/>
    </source>
</evidence>
<keyword evidence="12" id="KW-1185">Reference proteome</keyword>
<keyword evidence="8 10" id="KW-0472">Membrane</keyword>
<keyword evidence="4" id="KW-0813">Transport</keyword>
<dbReference type="Pfam" id="PF01554">
    <property type="entry name" value="MatE"/>
    <property type="match status" value="2"/>
</dbReference>
<feature type="transmembrane region" description="Helical" evidence="10">
    <location>
        <begin position="440"/>
        <end position="461"/>
    </location>
</feature>
<dbReference type="InterPro" id="IPR048279">
    <property type="entry name" value="MdtK-like"/>
</dbReference>
<keyword evidence="7 10" id="KW-1133">Transmembrane helix</keyword>